<feature type="region of interest" description="Disordered" evidence="1">
    <location>
        <begin position="106"/>
        <end position="164"/>
    </location>
</feature>
<evidence type="ECO:0000256" key="1">
    <source>
        <dbReference type="SAM" id="MobiDB-lite"/>
    </source>
</evidence>
<sequence>MDDYLWVLKRREMDLIREVEPDRMAELDEDELLNLHRRIRKARNKKISIYRRTAADQIDEIGARGESAPLNEKHRIRLAAFEEALSVVSARLAEVAHQAAEDLRDERIAQARAGRSPGPHVGAEPSDEVDTGRVREHVKTTGGVKRDADSLAQGARRQAKRDGR</sequence>
<evidence type="ECO:0000313" key="3">
    <source>
        <dbReference type="Proteomes" id="UP000581206"/>
    </source>
</evidence>
<dbReference type="Proteomes" id="UP000581206">
    <property type="component" value="Unassembled WGS sequence"/>
</dbReference>
<protein>
    <submittedName>
        <fullName evidence="2">Uncharacterized protein</fullName>
    </submittedName>
</protein>
<evidence type="ECO:0000313" key="2">
    <source>
        <dbReference type="EMBL" id="NKY23081.1"/>
    </source>
</evidence>
<dbReference type="EMBL" id="JAAXOX010000004">
    <property type="protein sequence ID" value="NKY23081.1"/>
    <property type="molecule type" value="Genomic_DNA"/>
</dbReference>
<feature type="compositionally biased region" description="Basic and acidic residues" evidence="1">
    <location>
        <begin position="130"/>
        <end position="149"/>
    </location>
</feature>
<gene>
    <name evidence="2" type="ORF">HGA03_10445</name>
</gene>
<accession>A0A7X6QZH3</accession>
<organism evidence="2 3">
    <name type="scientific">Cellulomonas denverensis</name>
    <dbReference type="NCBI Taxonomy" id="264297"/>
    <lineage>
        <taxon>Bacteria</taxon>
        <taxon>Bacillati</taxon>
        <taxon>Actinomycetota</taxon>
        <taxon>Actinomycetes</taxon>
        <taxon>Micrococcales</taxon>
        <taxon>Cellulomonadaceae</taxon>
        <taxon>Cellulomonas</taxon>
    </lineage>
</organism>
<proteinExistence type="predicted"/>
<comment type="caution">
    <text evidence="2">The sequence shown here is derived from an EMBL/GenBank/DDBJ whole genome shotgun (WGS) entry which is preliminary data.</text>
</comment>
<dbReference type="AlphaFoldDB" id="A0A7X6QZH3"/>
<reference evidence="2 3" key="1">
    <citation type="submission" date="2020-04" db="EMBL/GenBank/DDBJ databases">
        <title>MicrobeNet Type strains.</title>
        <authorList>
            <person name="Nicholson A.C."/>
        </authorList>
    </citation>
    <scope>NUCLEOTIDE SEQUENCE [LARGE SCALE GENOMIC DNA]</scope>
    <source>
        <strain evidence="2 3">ATCC BAA-788</strain>
    </source>
</reference>
<keyword evidence="3" id="KW-1185">Reference proteome</keyword>
<name>A0A7X6QZH3_9CELL</name>
<dbReference type="RefSeq" id="WP_168630197.1">
    <property type="nucleotide sequence ID" value="NZ_BONL01000001.1"/>
</dbReference>